<comment type="caution">
    <text evidence="2">The sequence shown here is derived from an EMBL/GenBank/DDBJ whole genome shotgun (WGS) entry which is preliminary data.</text>
</comment>
<dbReference type="Pfam" id="PF07929">
    <property type="entry name" value="PRiA4_ORF3"/>
    <property type="match status" value="1"/>
</dbReference>
<evidence type="ECO:0000313" key="3">
    <source>
        <dbReference type="Proteomes" id="UP001383192"/>
    </source>
</evidence>
<reference evidence="2 3" key="1">
    <citation type="submission" date="2024-01" db="EMBL/GenBank/DDBJ databases">
        <title>A draft genome for a cacao thread blight-causing isolate of Paramarasmius palmivorus.</title>
        <authorList>
            <person name="Baruah I.K."/>
            <person name="Bukari Y."/>
            <person name="Amoako-Attah I."/>
            <person name="Meinhardt L.W."/>
            <person name="Bailey B.A."/>
            <person name="Cohen S.P."/>
        </authorList>
    </citation>
    <scope>NUCLEOTIDE SEQUENCE [LARGE SCALE GENOMIC DNA]</scope>
    <source>
        <strain evidence="2 3">GH-12</strain>
    </source>
</reference>
<dbReference type="EMBL" id="JAYKXP010000038">
    <property type="protein sequence ID" value="KAK7040211.1"/>
    <property type="molecule type" value="Genomic_DNA"/>
</dbReference>
<protein>
    <recommendedName>
        <fullName evidence="1">Plasmid pRiA4b Orf3-like domain-containing protein</fullName>
    </recommendedName>
</protein>
<accession>A0AAW0CKP2</accession>
<feature type="domain" description="Plasmid pRiA4b Orf3-like" evidence="1">
    <location>
        <begin position="175"/>
        <end position="384"/>
    </location>
</feature>
<dbReference type="PANTHER" id="PTHR41878">
    <property type="entry name" value="LEXA REPRESSOR-RELATED"/>
    <property type="match status" value="1"/>
</dbReference>
<proteinExistence type="predicted"/>
<gene>
    <name evidence="2" type="ORF">VNI00_010017</name>
</gene>
<dbReference type="PANTHER" id="PTHR41878:SF1">
    <property type="entry name" value="TNPR PROTEIN"/>
    <property type="match status" value="1"/>
</dbReference>
<evidence type="ECO:0000313" key="2">
    <source>
        <dbReference type="EMBL" id="KAK7040211.1"/>
    </source>
</evidence>
<name>A0AAW0CKP2_9AGAR</name>
<dbReference type="SUPFAM" id="SSF159941">
    <property type="entry name" value="MM3350-like"/>
    <property type="match status" value="1"/>
</dbReference>
<dbReference type="Gene3D" id="3.10.290.30">
    <property type="entry name" value="MM3350-like"/>
    <property type="match status" value="1"/>
</dbReference>
<dbReference type="AlphaFoldDB" id="A0AAW0CKP2"/>
<organism evidence="2 3">
    <name type="scientific">Paramarasmius palmivorus</name>
    <dbReference type="NCBI Taxonomy" id="297713"/>
    <lineage>
        <taxon>Eukaryota</taxon>
        <taxon>Fungi</taxon>
        <taxon>Dikarya</taxon>
        <taxon>Basidiomycota</taxon>
        <taxon>Agaricomycotina</taxon>
        <taxon>Agaricomycetes</taxon>
        <taxon>Agaricomycetidae</taxon>
        <taxon>Agaricales</taxon>
        <taxon>Marasmiineae</taxon>
        <taxon>Marasmiaceae</taxon>
        <taxon>Paramarasmius</taxon>
    </lineage>
</organism>
<evidence type="ECO:0000259" key="1">
    <source>
        <dbReference type="Pfam" id="PF07929"/>
    </source>
</evidence>
<dbReference type="InterPro" id="IPR024047">
    <property type="entry name" value="MM3350-like_sf"/>
</dbReference>
<dbReference type="Proteomes" id="UP001383192">
    <property type="component" value="Unassembled WGS sequence"/>
</dbReference>
<keyword evidence="3" id="KW-1185">Reference proteome</keyword>
<sequence>MDPKSIKLMDLANMLEEAEKPGGKIPRNNRFPLYVKMAHSDDGKGIPESVYEDPRTFEPEPGPNGEIHTWGLFPYDDPDEGEPNCNIPNVDIFSHMQRRMKVQMTYFHEPSPEEQFVDVLIERKVDLHLGLAEWSLIRSLALKREQLRKLDLKDLPKRDVILKVNVYLVRNPKGEHRIWRRFRVSGGIKISVLQDKVLTPILGCAQISHEPRLLIMKGSESSCVYIHGLQRRIINATSVDAPYSINVRHDFVSFLFEFDAPCILQSGYKWLDDSEYMLAHLYSKEGDRFGYLYDLGDRWFHEILVEKILPVEKSDGRVEIIAGDGACPGENMKGCWPYRDFMNAYDKDDPATQREKKRTILDSPNYKDFRKPPLLFNPHKFDIDRATEALAAALGSGASIRAGMKSFFTPLHPAAFTEPRAHIGSLKKGQSVVKTFDPSDAGGFWEETTSERRDRRAVATCAFCGKPGGSDLVLRSCGGCRQMLEHQKV</sequence>
<dbReference type="InterPro" id="IPR012912">
    <property type="entry name" value="Plasmid_pRiA4b_Orf3-like"/>
</dbReference>